<protein>
    <submittedName>
        <fullName evidence="2">Uncharacterized protein</fullName>
    </submittedName>
</protein>
<feature type="non-terminal residue" evidence="2">
    <location>
        <position position="1"/>
    </location>
</feature>
<dbReference type="EMBL" id="CAJNNW010017216">
    <property type="protein sequence ID" value="CAE8660501.1"/>
    <property type="molecule type" value="Genomic_DNA"/>
</dbReference>
<reference evidence="2" key="1">
    <citation type="submission" date="2021-02" db="EMBL/GenBank/DDBJ databases">
        <authorList>
            <person name="Dougan E. K."/>
            <person name="Rhodes N."/>
            <person name="Thang M."/>
            <person name="Chan C."/>
        </authorList>
    </citation>
    <scope>NUCLEOTIDE SEQUENCE</scope>
</reference>
<evidence type="ECO:0000313" key="2">
    <source>
        <dbReference type="EMBL" id="CAE8587267.1"/>
    </source>
</evidence>
<feature type="region of interest" description="Disordered" evidence="1">
    <location>
        <begin position="1"/>
        <end position="27"/>
    </location>
</feature>
<dbReference type="AlphaFoldDB" id="A0A813DLX4"/>
<gene>
    <name evidence="2" type="ORF">PGLA1383_LOCUS6107</name>
    <name evidence="3" type="ORF">PGLA2088_LOCUS14162</name>
</gene>
<name>A0A813DLX4_POLGL</name>
<comment type="caution">
    <text evidence="2">The sequence shown here is derived from an EMBL/GenBank/DDBJ whole genome shotgun (WGS) entry which is preliminary data.</text>
</comment>
<evidence type="ECO:0000313" key="4">
    <source>
        <dbReference type="Proteomes" id="UP000654075"/>
    </source>
</evidence>
<feature type="non-terminal residue" evidence="2">
    <location>
        <position position="77"/>
    </location>
</feature>
<sequence>GSSAQSPARPGGAPGKVIPGEDDATREFRMRRNRITGKGDEGNWEEALATLFRASAVGAEIDARLFTAGLRACERTE</sequence>
<keyword evidence="4" id="KW-1185">Reference proteome</keyword>
<dbReference type="Proteomes" id="UP000626109">
    <property type="component" value="Unassembled WGS sequence"/>
</dbReference>
<dbReference type="EMBL" id="CAJNNV010002490">
    <property type="protein sequence ID" value="CAE8587267.1"/>
    <property type="molecule type" value="Genomic_DNA"/>
</dbReference>
<evidence type="ECO:0000256" key="1">
    <source>
        <dbReference type="SAM" id="MobiDB-lite"/>
    </source>
</evidence>
<proteinExistence type="predicted"/>
<accession>A0A813DLX4</accession>
<dbReference type="Proteomes" id="UP000654075">
    <property type="component" value="Unassembled WGS sequence"/>
</dbReference>
<evidence type="ECO:0000313" key="3">
    <source>
        <dbReference type="EMBL" id="CAE8660501.1"/>
    </source>
</evidence>
<organism evidence="2 4">
    <name type="scientific">Polarella glacialis</name>
    <name type="common">Dinoflagellate</name>
    <dbReference type="NCBI Taxonomy" id="89957"/>
    <lineage>
        <taxon>Eukaryota</taxon>
        <taxon>Sar</taxon>
        <taxon>Alveolata</taxon>
        <taxon>Dinophyceae</taxon>
        <taxon>Suessiales</taxon>
        <taxon>Suessiaceae</taxon>
        <taxon>Polarella</taxon>
    </lineage>
</organism>